<dbReference type="InterPro" id="IPR036249">
    <property type="entry name" value="Thioredoxin-like_sf"/>
</dbReference>
<proteinExistence type="predicted"/>
<feature type="domain" description="Thioredoxin" evidence="1">
    <location>
        <begin position="39"/>
        <end position="180"/>
    </location>
</feature>
<organism evidence="2">
    <name type="scientific">marine metagenome</name>
    <dbReference type="NCBI Taxonomy" id="408172"/>
    <lineage>
        <taxon>unclassified sequences</taxon>
        <taxon>metagenomes</taxon>
        <taxon>ecological metagenomes</taxon>
    </lineage>
</organism>
<dbReference type="SUPFAM" id="SSF52833">
    <property type="entry name" value="Thioredoxin-like"/>
    <property type="match status" value="1"/>
</dbReference>
<dbReference type="EMBL" id="UINC01080716">
    <property type="protein sequence ID" value="SVC23916.1"/>
    <property type="molecule type" value="Genomic_DNA"/>
</dbReference>
<sequence length="180" mass="21053">MFRIPKTTKFLIFFYLFFNVFLSISQANEDVPLHNIVQYESPKPISSVVFEDFLGNDVNLNDYIGSLVIINFWATSCAPCKEEMPSLDRLYQDNNFNNLVVFAVNMEQPNTIKTKKFFVDLNIQKLEIFFDQNLSFVKEFKLRGVPTTVLINKKGEEFARVIGSIDFQDQKFLKWLSNYD</sequence>
<accession>A0A382KIG0</accession>
<dbReference type="PANTHER" id="PTHR42852:SF13">
    <property type="entry name" value="PROTEIN DIPZ"/>
    <property type="match status" value="1"/>
</dbReference>
<reference evidence="2" key="1">
    <citation type="submission" date="2018-05" db="EMBL/GenBank/DDBJ databases">
        <authorList>
            <person name="Lanie J.A."/>
            <person name="Ng W.-L."/>
            <person name="Kazmierczak K.M."/>
            <person name="Andrzejewski T.M."/>
            <person name="Davidsen T.M."/>
            <person name="Wayne K.J."/>
            <person name="Tettelin H."/>
            <person name="Glass J.I."/>
            <person name="Rusch D."/>
            <person name="Podicherti R."/>
            <person name="Tsui H.-C.T."/>
            <person name="Winkler M.E."/>
        </authorList>
    </citation>
    <scope>NUCLEOTIDE SEQUENCE</scope>
</reference>
<dbReference type="PANTHER" id="PTHR42852">
    <property type="entry name" value="THIOL:DISULFIDE INTERCHANGE PROTEIN DSBE"/>
    <property type="match status" value="1"/>
</dbReference>
<dbReference type="GO" id="GO:0016209">
    <property type="term" value="F:antioxidant activity"/>
    <property type="evidence" value="ECO:0007669"/>
    <property type="project" value="InterPro"/>
</dbReference>
<dbReference type="Gene3D" id="3.40.30.10">
    <property type="entry name" value="Glutaredoxin"/>
    <property type="match status" value="1"/>
</dbReference>
<dbReference type="AlphaFoldDB" id="A0A382KIG0"/>
<protein>
    <recommendedName>
        <fullName evidence="1">Thioredoxin domain-containing protein</fullName>
    </recommendedName>
</protein>
<dbReference type="CDD" id="cd02966">
    <property type="entry name" value="TlpA_like_family"/>
    <property type="match status" value="1"/>
</dbReference>
<dbReference type="InterPro" id="IPR013766">
    <property type="entry name" value="Thioredoxin_domain"/>
</dbReference>
<dbReference type="PROSITE" id="PS51352">
    <property type="entry name" value="THIOREDOXIN_2"/>
    <property type="match status" value="1"/>
</dbReference>
<dbReference type="Pfam" id="PF00578">
    <property type="entry name" value="AhpC-TSA"/>
    <property type="match status" value="1"/>
</dbReference>
<dbReference type="GO" id="GO:0016491">
    <property type="term" value="F:oxidoreductase activity"/>
    <property type="evidence" value="ECO:0007669"/>
    <property type="project" value="InterPro"/>
</dbReference>
<dbReference type="InterPro" id="IPR050553">
    <property type="entry name" value="Thioredoxin_ResA/DsbE_sf"/>
</dbReference>
<gene>
    <name evidence="2" type="ORF">METZ01_LOCUS276770</name>
</gene>
<evidence type="ECO:0000259" key="1">
    <source>
        <dbReference type="PROSITE" id="PS51352"/>
    </source>
</evidence>
<evidence type="ECO:0000313" key="2">
    <source>
        <dbReference type="EMBL" id="SVC23916.1"/>
    </source>
</evidence>
<name>A0A382KIG0_9ZZZZ</name>
<dbReference type="InterPro" id="IPR000866">
    <property type="entry name" value="AhpC/TSA"/>
</dbReference>